<dbReference type="SUPFAM" id="SSF55729">
    <property type="entry name" value="Acyl-CoA N-acyltransferases (Nat)"/>
    <property type="match status" value="1"/>
</dbReference>
<evidence type="ECO:0000259" key="1">
    <source>
        <dbReference type="Pfam" id="PF13302"/>
    </source>
</evidence>
<proteinExistence type="predicted"/>
<dbReference type="Proteomes" id="UP000740605">
    <property type="component" value="Unassembled WGS sequence"/>
</dbReference>
<dbReference type="EMBL" id="JAFLHG010000006">
    <property type="protein sequence ID" value="MBT8797948.1"/>
    <property type="molecule type" value="Genomic_DNA"/>
</dbReference>
<reference evidence="2 3" key="1">
    <citation type="submission" date="2021-03" db="EMBL/GenBank/DDBJ databases">
        <title>Microbacterium pauli sp. nov., isolated from microfiltered milk.</title>
        <authorList>
            <person name="Bellassi P."/>
            <person name="Fontana A."/>
            <person name="Callegari M.L."/>
            <person name="Lorenzo M."/>
            <person name="Cappa F."/>
        </authorList>
    </citation>
    <scope>NUCLEOTIDE SEQUENCE [LARGE SCALE GENOMIC DNA]</scope>
    <source>
        <strain evidence="2 3">DSM 18909</strain>
    </source>
</reference>
<name>A0ABS5XTT7_9MICO</name>
<comment type="caution">
    <text evidence="2">The sequence shown here is derived from an EMBL/GenBank/DDBJ whole genome shotgun (WGS) entry which is preliminary data.</text>
</comment>
<dbReference type="PANTHER" id="PTHR43441">
    <property type="entry name" value="RIBOSOMAL-PROTEIN-SERINE ACETYLTRANSFERASE"/>
    <property type="match status" value="1"/>
</dbReference>
<protein>
    <submittedName>
        <fullName evidence="2">GNAT family N-acetyltransferase</fullName>
    </submittedName>
</protein>
<keyword evidence="3" id="KW-1185">Reference proteome</keyword>
<accession>A0ABS5XTT7</accession>
<organism evidence="2 3">
    <name type="scientific">Microbacterium flavum</name>
    <dbReference type="NCBI Taxonomy" id="415216"/>
    <lineage>
        <taxon>Bacteria</taxon>
        <taxon>Bacillati</taxon>
        <taxon>Actinomycetota</taxon>
        <taxon>Actinomycetes</taxon>
        <taxon>Micrococcales</taxon>
        <taxon>Microbacteriaceae</taxon>
        <taxon>Microbacterium</taxon>
    </lineage>
</organism>
<dbReference type="InterPro" id="IPR016181">
    <property type="entry name" value="Acyl_CoA_acyltransferase"/>
</dbReference>
<sequence length="115" mass="12529">MAPVGIQSASGDDWAVLREVETGSWLGHAHQGRGIGRRMRALMLTFCFEALKADSVVSTAFTDNVASNAVSLRTGYQVDGIQRVVRDDRFHAESCTSQTTCPRCVHPDIPRPGRA</sequence>
<dbReference type="PANTHER" id="PTHR43441:SF11">
    <property type="entry name" value="RIBOSOMAL-PROTEIN-SERINE ACETYLTRANSFERASE"/>
    <property type="match status" value="1"/>
</dbReference>
<dbReference type="InterPro" id="IPR000182">
    <property type="entry name" value="GNAT_dom"/>
</dbReference>
<dbReference type="Gene3D" id="3.40.630.30">
    <property type="match status" value="1"/>
</dbReference>
<feature type="domain" description="N-acetyltransferase" evidence="1">
    <location>
        <begin position="5"/>
        <end position="77"/>
    </location>
</feature>
<dbReference type="Pfam" id="PF13302">
    <property type="entry name" value="Acetyltransf_3"/>
    <property type="match status" value="1"/>
</dbReference>
<evidence type="ECO:0000313" key="3">
    <source>
        <dbReference type="Proteomes" id="UP000740605"/>
    </source>
</evidence>
<gene>
    <name evidence="2" type="ORF">J0P97_07680</name>
</gene>
<dbReference type="InterPro" id="IPR051908">
    <property type="entry name" value="Ribosomal_N-acetyltransferase"/>
</dbReference>
<evidence type="ECO:0000313" key="2">
    <source>
        <dbReference type="EMBL" id="MBT8797948.1"/>
    </source>
</evidence>